<dbReference type="RefSeq" id="WP_285997426.1">
    <property type="nucleotide sequence ID" value="NZ_CP127295.1"/>
</dbReference>
<evidence type="ECO:0000313" key="2">
    <source>
        <dbReference type="EMBL" id="WIY00965.1"/>
    </source>
</evidence>
<dbReference type="SUPFAM" id="SSF49899">
    <property type="entry name" value="Concanavalin A-like lectins/glucanases"/>
    <property type="match status" value="1"/>
</dbReference>
<dbReference type="InterPro" id="IPR013320">
    <property type="entry name" value="ConA-like_dom_sf"/>
</dbReference>
<reference evidence="2 3" key="1">
    <citation type="submission" date="2023-06" db="EMBL/GenBank/DDBJ databases">
        <authorList>
            <person name="Oyuntsetseg B."/>
            <person name="Kim S.B."/>
        </authorList>
    </citation>
    <scope>NUCLEOTIDE SEQUENCE [LARGE SCALE GENOMIC DNA]</scope>
    <source>
        <strain evidence="2 3">4-36</strain>
    </source>
</reference>
<feature type="chain" id="PRO_5040932969" evidence="1">
    <location>
        <begin position="23"/>
        <end position="300"/>
    </location>
</feature>
<organism evidence="2 3">
    <name type="scientific">Amycolatopsis mongoliensis</name>
    <dbReference type="NCBI Taxonomy" id="715475"/>
    <lineage>
        <taxon>Bacteria</taxon>
        <taxon>Bacillati</taxon>
        <taxon>Actinomycetota</taxon>
        <taxon>Actinomycetes</taxon>
        <taxon>Pseudonocardiales</taxon>
        <taxon>Pseudonocardiaceae</taxon>
        <taxon>Amycolatopsis</taxon>
    </lineage>
</organism>
<protein>
    <submittedName>
        <fullName evidence="2">LamG domain-containing protein</fullName>
    </submittedName>
</protein>
<dbReference type="EMBL" id="CP127295">
    <property type="protein sequence ID" value="WIY00965.1"/>
    <property type="molecule type" value="Genomic_DNA"/>
</dbReference>
<evidence type="ECO:0000313" key="3">
    <source>
        <dbReference type="Proteomes" id="UP001239397"/>
    </source>
</evidence>
<gene>
    <name evidence="2" type="ORF">QRX60_44130</name>
</gene>
<evidence type="ECO:0000256" key="1">
    <source>
        <dbReference type="SAM" id="SignalP"/>
    </source>
</evidence>
<dbReference type="Gene3D" id="2.60.120.200">
    <property type="match status" value="1"/>
</dbReference>
<dbReference type="AlphaFoldDB" id="A0A9Y2JLZ1"/>
<keyword evidence="3" id="KW-1185">Reference proteome</keyword>
<dbReference type="KEGG" id="amog:QRX60_44130"/>
<proteinExistence type="predicted"/>
<name>A0A9Y2JLZ1_9PSEU</name>
<keyword evidence="1" id="KW-0732">Signal</keyword>
<sequence>MGSPRPLLLAAAVTLAAGLLTATGGTVAEAAACGYDAAVLADQPAAYWRMDGAATGHENDVSGHGLTGAYAGTRSAATLPDGERAADFDGATGYLEVADNPVLSPATTGRFTLEAWMRPDTLEFPHSQSSGYVHWMGKGETGQHEYVARMYSKTTTENRPNRVSGYAFNLDGGLGAGSYFQDAVTAGQWIHYVLVIDSADTSTEYPHGYTKIYRDGVLRDQDQLEISGTVITPARGTAPFRVGTRDFGSWFAGAVGKVAVYDHELSAERIAAHTAAMTAACTRGGHGHGHRPCPHPGRPT</sequence>
<accession>A0A9Y2JLZ1</accession>
<dbReference type="Proteomes" id="UP001239397">
    <property type="component" value="Chromosome"/>
</dbReference>
<feature type="signal peptide" evidence="1">
    <location>
        <begin position="1"/>
        <end position="22"/>
    </location>
</feature>
<dbReference type="Pfam" id="PF13385">
    <property type="entry name" value="Laminin_G_3"/>
    <property type="match status" value="1"/>
</dbReference>